<protein>
    <submittedName>
        <fullName evidence="1">Uncharacterized protein</fullName>
    </submittedName>
</protein>
<proteinExistence type="predicted"/>
<dbReference type="AlphaFoldDB" id="A0A942YAT8"/>
<reference evidence="1" key="1">
    <citation type="submission" date="2021-05" db="EMBL/GenBank/DDBJ databases">
        <title>Novel Bacillus species.</title>
        <authorList>
            <person name="Liu G."/>
        </authorList>
    </citation>
    <scope>NUCLEOTIDE SEQUENCE</scope>
    <source>
        <strain evidence="1">FJAT-50051</strain>
    </source>
</reference>
<accession>A0A942YAT8</accession>
<gene>
    <name evidence="1" type="ORF">KHB02_20255</name>
</gene>
<sequence>MSLPPRKSAPLIRLRTTAPDPTPRLAFVSPDVCRNLHPGQTLMGLISEVAALYPIGAEGTLLVHTVKPVGRPPYTAGYTSVTFGDEHDEFPTLKLIRERRHQSGWE</sequence>
<organism evidence="1">
    <name type="scientific">Neobacillus citreus</name>
    <dbReference type="NCBI Taxonomy" id="2833578"/>
    <lineage>
        <taxon>Bacteria</taxon>
        <taxon>Bacillati</taxon>
        <taxon>Bacillota</taxon>
        <taxon>Bacilli</taxon>
        <taxon>Bacillales</taxon>
        <taxon>Bacillaceae</taxon>
        <taxon>Neobacillus</taxon>
    </lineage>
</organism>
<comment type="caution">
    <text evidence="1">The sequence shown here is derived from an EMBL/GenBank/DDBJ whole genome shotgun (WGS) entry which is preliminary data.</text>
</comment>
<dbReference type="EMBL" id="JAGYPE010000003">
    <property type="protein sequence ID" value="MBS4183728.1"/>
    <property type="molecule type" value="Genomic_DNA"/>
</dbReference>
<name>A0A942YAT8_9BACI</name>
<evidence type="ECO:0000313" key="1">
    <source>
        <dbReference type="EMBL" id="MBS4183728.1"/>
    </source>
</evidence>